<evidence type="ECO:0000313" key="2">
    <source>
        <dbReference type="Proteomes" id="UP000015106"/>
    </source>
</evidence>
<dbReference type="EnsemblPlants" id="TuG1812G0400002993.01.T01">
    <property type="protein sequence ID" value="TuG1812G0400002993.01.T01.cds309530"/>
    <property type="gene ID" value="TuG1812G0400002993.01"/>
</dbReference>
<reference evidence="2" key="1">
    <citation type="journal article" date="2013" name="Nature">
        <title>Draft genome of the wheat A-genome progenitor Triticum urartu.</title>
        <authorList>
            <person name="Ling H.Q."/>
            <person name="Zhao S."/>
            <person name="Liu D."/>
            <person name="Wang J."/>
            <person name="Sun H."/>
            <person name="Zhang C."/>
            <person name="Fan H."/>
            <person name="Li D."/>
            <person name="Dong L."/>
            <person name="Tao Y."/>
            <person name="Gao C."/>
            <person name="Wu H."/>
            <person name="Li Y."/>
            <person name="Cui Y."/>
            <person name="Guo X."/>
            <person name="Zheng S."/>
            <person name="Wang B."/>
            <person name="Yu K."/>
            <person name="Liang Q."/>
            <person name="Yang W."/>
            <person name="Lou X."/>
            <person name="Chen J."/>
            <person name="Feng M."/>
            <person name="Jian J."/>
            <person name="Zhang X."/>
            <person name="Luo G."/>
            <person name="Jiang Y."/>
            <person name="Liu J."/>
            <person name="Wang Z."/>
            <person name="Sha Y."/>
            <person name="Zhang B."/>
            <person name="Wu H."/>
            <person name="Tang D."/>
            <person name="Shen Q."/>
            <person name="Xue P."/>
            <person name="Zou S."/>
            <person name="Wang X."/>
            <person name="Liu X."/>
            <person name="Wang F."/>
            <person name="Yang Y."/>
            <person name="An X."/>
            <person name="Dong Z."/>
            <person name="Zhang K."/>
            <person name="Zhang X."/>
            <person name="Luo M.C."/>
            <person name="Dvorak J."/>
            <person name="Tong Y."/>
            <person name="Wang J."/>
            <person name="Yang H."/>
            <person name="Li Z."/>
            <person name="Wang D."/>
            <person name="Zhang A."/>
            <person name="Wang J."/>
        </authorList>
    </citation>
    <scope>NUCLEOTIDE SEQUENCE</scope>
    <source>
        <strain evidence="2">cv. G1812</strain>
    </source>
</reference>
<name>A0A8R7UA03_TRIUA</name>
<sequence length="47" mass="5457">MTASTASRHHVQDQVLTHISNLPPWILPLIDQDQQLHSISDLQKRWT</sequence>
<dbReference type="AlphaFoldDB" id="A0A8R7UA03"/>
<proteinExistence type="predicted"/>
<evidence type="ECO:0000313" key="1">
    <source>
        <dbReference type="EnsemblPlants" id="TuG1812G0400002993.01.T01.cds309530"/>
    </source>
</evidence>
<keyword evidence="2" id="KW-1185">Reference proteome</keyword>
<dbReference type="Gramene" id="TuG1812G0400002993.01.T01">
    <property type="protein sequence ID" value="TuG1812G0400002993.01.T01.cds309530"/>
    <property type="gene ID" value="TuG1812G0400002993.01"/>
</dbReference>
<protein>
    <submittedName>
        <fullName evidence="1">Uncharacterized protein</fullName>
    </submittedName>
</protein>
<accession>A0A8R7UA03</accession>
<dbReference type="Proteomes" id="UP000015106">
    <property type="component" value="Chromosome 4"/>
</dbReference>
<reference evidence="1" key="3">
    <citation type="submission" date="2022-06" db="UniProtKB">
        <authorList>
            <consortium name="EnsemblPlants"/>
        </authorList>
    </citation>
    <scope>IDENTIFICATION</scope>
</reference>
<reference evidence="1" key="2">
    <citation type="submission" date="2018-03" db="EMBL/GenBank/DDBJ databases">
        <title>The Triticum urartu genome reveals the dynamic nature of wheat genome evolution.</title>
        <authorList>
            <person name="Ling H."/>
            <person name="Ma B."/>
            <person name="Shi X."/>
            <person name="Liu H."/>
            <person name="Dong L."/>
            <person name="Sun H."/>
            <person name="Cao Y."/>
            <person name="Gao Q."/>
            <person name="Zheng S."/>
            <person name="Li Y."/>
            <person name="Yu Y."/>
            <person name="Du H."/>
            <person name="Qi M."/>
            <person name="Li Y."/>
            <person name="Yu H."/>
            <person name="Cui Y."/>
            <person name="Wang N."/>
            <person name="Chen C."/>
            <person name="Wu H."/>
            <person name="Zhao Y."/>
            <person name="Zhang J."/>
            <person name="Li Y."/>
            <person name="Zhou W."/>
            <person name="Zhang B."/>
            <person name="Hu W."/>
            <person name="Eijk M."/>
            <person name="Tang J."/>
            <person name="Witsenboer H."/>
            <person name="Zhao S."/>
            <person name="Li Z."/>
            <person name="Zhang A."/>
            <person name="Wang D."/>
            <person name="Liang C."/>
        </authorList>
    </citation>
    <scope>NUCLEOTIDE SEQUENCE [LARGE SCALE GENOMIC DNA]</scope>
    <source>
        <strain evidence="1">cv. G1812</strain>
    </source>
</reference>
<organism evidence="1 2">
    <name type="scientific">Triticum urartu</name>
    <name type="common">Red wild einkorn</name>
    <name type="synonym">Crithodium urartu</name>
    <dbReference type="NCBI Taxonomy" id="4572"/>
    <lineage>
        <taxon>Eukaryota</taxon>
        <taxon>Viridiplantae</taxon>
        <taxon>Streptophyta</taxon>
        <taxon>Embryophyta</taxon>
        <taxon>Tracheophyta</taxon>
        <taxon>Spermatophyta</taxon>
        <taxon>Magnoliopsida</taxon>
        <taxon>Liliopsida</taxon>
        <taxon>Poales</taxon>
        <taxon>Poaceae</taxon>
        <taxon>BOP clade</taxon>
        <taxon>Pooideae</taxon>
        <taxon>Triticodae</taxon>
        <taxon>Triticeae</taxon>
        <taxon>Triticinae</taxon>
        <taxon>Triticum</taxon>
    </lineage>
</organism>